<evidence type="ECO:0000256" key="3">
    <source>
        <dbReference type="ARBA" id="ARBA00022741"/>
    </source>
</evidence>
<evidence type="ECO:0000256" key="2">
    <source>
        <dbReference type="ARBA" id="ARBA00022448"/>
    </source>
</evidence>
<dbReference type="PANTHER" id="PTHR43335">
    <property type="entry name" value="ABC TRANSPORTER, ATP-BINDING PROTEIN"/>
    <property type="match status" value="1"/>
</dbReference>
<dbReference type="EMBL" id="JAFLVR010000030">
    <property type="protein sequence ID" value="MBO0453269.1"/>
    <property type="molecule type" value="Genomic_DNA"/>
</dbReference>
<dbReference type="InterPro" id="IPR003593">
    <property type="entry name" value="AAA+_ATPase"/>
</dbReference>
<dbReference type="RefSeq" id="WP_207109044.1">
    <property type="nucleotide sequence ID" value="NZ_JAFLVR010000030.1"/>
</dbReference>
<organism evidence="6 7">
    <name type="scientific">Candidatus Enterococcus murrayae</name>
    <dbReference type="NCBI Taxonomy" id="2815321"/>
    <lineage>
        <taxon>Bacteria</taxon>
        <taxon>Bacillati</taxon>
        <taxon>Bacillota</taxon>
        <taxon>Bacilli</taxon>
        <taxon>Lactobacillales</taxon>
        <taxon>Enterococcaceae</taxon>
        <taxon>Enterococcus</taxon>
    </lineage>
</organism>
<dbReference type="SMART" id="SM00382">
    <property type="entry name" value="AAA"/>
    <property type="match status" value="1"/>
</dbReference>
<dbReference type="InterPro" id="IPR027417">
    <property type="entry name" value="P-loop_NTPase"/>
</dbReference>
<proteinExistence type="inferred from homology"/>
<evidence type="ECO:0000313" key="6">
    <source>
        <dbReference type="EMBL" id="MBO0453269.1"/>
    </source>
</evidence>
<dbReference type="Pfam" id="PF00005">
    <property type="entry name" value="ABC_tran"/>
    <property type="match status" value="1"/>
</dbReference>
<evidence type="ECO:0000256" key="4">
    <source>
        <dbReference type="ARBA" id="ARBA00022840"/>
    </source>
</evidence>
<reference evidence="6 7" key="1">
    <citation type="submission" date="2021-03" db="EMBL/GenBank/DDBJ databases">
        <title>Enterococcal diversity collection.</title>
        <authorList>
            <person name="Gilmore M.S."/>
            <person name="Schwartzman J."/>
            <person name="Van Tyne D."/>
            <person name="Martin M."/>
            <person name="Earl A.M."/>
            <person name="Manson A.L."/>
            <person name="Straub T."/>
            <person name="Salamzade R."/>
            <person name="Saavedra J."/>
            <person name="Lebreton F."/>
            <person name="Prichula J."/>
            <person name="Schaufler K."/>
            <person name="Gaca A."/>
            <person name="Sgardioli B."/>
            <person name="Wagenaar J."/>
            <person name="Strong T."/>
        </authorList>
    </citation>
    <scope>NUCLEOTIDE SEQUENCE [LARGE SCALE GENOMIC DNA]</scope>
    <source>
        <strain evidence="6 7">MJM16</strain>
    </source>
</reference>
<dbReference type="PANTHER" id="PTHR43335:SF8">
    <property type="entry name" value="ABC TRANSPORTER, ATP-BINDING PROTEIN"/>
    <property type="match status" value="1"/>
</dbReference>
<comment type="caution">
    <text evidence="6">The sequence shown here is derived from an EMBL/GenBank/DDBJ whole genome shotgun (WGS) entry which is preliminary data.</text>
</comment>
<dbReference type="InterPro" id="IPR003439">
    <property type="entry name" value="ABC_transporter-like_ATP-bd"/>
</dbReference>
<keyword evidence="3" id="KW-0547">Nucleotide-binding</keyword>
<feature type="domain" description="ABC transporter" evidence="5">
    <location>
        <begin position="6"/>
        <end position="234"/>
    </location>
</feature>
<name>A0ABS3HK07_9ENTE</name>
<dbReference type="PROSITE" id="PS00211">
    <property type="entry name" value="ABC_TRANSPORTER_1"/>
    <property type="match status" value="1"/>
</dbReference>
<accession>A0ABS3HK07</accession>
<dbReference type="PROSITE" id="PS50893">
    <property type="entry name" value="ABC_TRANSPORTER_2"/>
    <property type="match status" value="1"/>
</dbReference>
<keyword evidence="7" id="KW-1185">Reference proteome</keyword>
<dbReference type="InterPro" id="IPR017871">
    <property type="entry name" value="ABC_transporter-like_CS"/>
</dbReference>
<evidence type="ECO:0000313" key="7">
    <source>
        <dbReference type="Proteomes" id="UP000664495"/>
    </source>
</evidence>
<dbReference type="Proteomes" id="UP000664495">
    <property type="component" value="Unassembled WGS sequence"/>
</dbReference>
<dbReference type="SUPFAM" id="SSF52540">
    <property type="entry name" value="P-loop containing nucleoside triphosphate hydrolases"/>
    <property type="match status" value="1"/>
</dbReference>
<dbReference type="GO" id="GO:0005524">
    <property type="term" value="F:ATP binding"/>
    <property type="evidence" value="ECO:0007669"/>
    <property type="project" value="UniProtKB-KW"/>
</dbReference>
<protein>
    <submittedName>
        <fullName evidence="6">ATP-binding cassette domain-containing protein</fullName>
    </submittedName>
</protein>
<keyword evidence="4 6" id="KW-0067">ATP-binding</keyword>
<evidence type="ECO:0000259" key="5">
    <source>
        <dbReference type="PROSITE" id="PS50893"/>
    </source>
</evidence>
<comment type="similarity">
    <text evidence="1">Belongs to the ABC transporter superfamily.</text>
</comment>
<keyword evidence="2" id="KW-0813">Transport</keyword>
<sequence length="305" mass="34232">MSEIVLKTTRITKSFGGVKVLKDVSIALEGGKIYGFIGLNGAGKTTLMNILMALIKSDSGKVMLFNQSSEKGLCQSRKRIGSMIEAPAIYPEMSAYENINMVRLSRGLPNKELIDRSLEAVGLADTGKKKAKNFSFGMKQRLGIAQALVSEPDILILDEPNNGLDPVSIVELREMLLRINREKKVTMLISSHILEELHQLVTDYIIINEGKIIEAISQKELHERCRRHIAMKVNDPSSAVVMIEKYLATTNYRVMPDHSIKLYDYVDDLNRVLTCLVAHNIEIHSLTIAEESLEDYFVQRVRGDQ</sequence>
<dbReference type="Gene3D" id="3.40.50.300">
    <property type="entry name" value="P-loop containing nucleotide triphosphate hydrolases"/>
    <property type="match status" value="1"/>
</dbReference>
<evidence type="ECO:0000256" key="1">
    <source>
        <dbReference type="ARBA" id="ARBA00005417"/>
    </source>
</evidence>
<gene>
    <name evidence="6" type="ORF">JZO85_13365</name>
</gene>